<comment type="cofactor">
    <cofactor evidence="1">
        <name>heme b</name>
        <dbReference type="ChEBI" id="CHEBI:60344"/>
    </cofactor>
</comment>
<dbReference type="GO" id="GO:0022904">
    <property type="term" value="P:respiratory electron transport chain"/>
    <property type="evidence" value="ECO:0007669"/>
    <property type="project" value="InterPro"/>
</dbReference>
<evidence type="ECO:0000256" key="12">
    <source>
        <dbReference type="ARBA" id="ARBA00037975"/>
    </source>
</evidence>
<keyword evidence="5" id="KW-0349">Heme</keyword>
<feature type="transmembrane region" description="Helical" evidence="13">
    <location>
        <begin position="63"/>
        <end position="81"/>
    </location>
</feature>
<evidence type="ECO:0000313" key="16">
    <source>
        <dbReference type="Proteomes" id="UP000199347"/>
    </source>
</evidence>
<evidence type="ECO:0000256" key="4">
    <source>
        <dbReference type="ARBA" id="ARBA00022475"/>
    </source>
</evidence>
<evidence type="ECO:0000256" key="3">
    <source>
        <dbReference type="ARBA" id="ARBA00022448"/>
    </source>
</evidence>
<keyword evidence="8" id="KW-0249">Electron transport</keyword>
<dbReference type="EMBL" id="FMVW01000002">
    <property type="protein sequence ID" value="SCZ31256.1"/>
    <property type="molecule type" value="Genomic_DNA"/>
</dbReference>
<dbReference type="InterPro" id="IPR052168">
    <property type="entry name" value="Cytochrome_b561_oxidase"/>
</dbReference>
<dbReference type="InterPro" id="IPR011577">
    <property type="entry name" value="Cyt_b561_bac/Ni-Hgenase"/>
</dbReference>
<dbReference type="InterPro" id="IPR016174">
    <property type="entry name" value="Di-haem_cyt_TM"/>
</dbReference>
<comment type="subcellular location">
    <subcellularLocation>
        <location evidence="2">Cell membrane</location>
        <topology evidence="2">Multi-pass membrane protein</topology>
    </subcellularLocation>
</comment>
<dbReference type="Gene3D" id="1.20.950.20">
    <property type="entry name" value="Transmembrane di-heme cytochromes, Chain C"/>
    <property type="match status" value="1"/>
</dbReference>
<evidence type="ECO:0000256" key="7">
    <source>
        <dbReference type="ARBA" id="ARBA00022723"/>
    </source>
</evidence>
<keyword evidence="6 13" id="KW-0812">Transmembrane</keyword>
<dbReference type="AlphaFoldDB" id="A0A1G5N1I6"/>
<comment type="similarity">
    <text evidence="12">Belongs to the cytochrome b561 family.</text>
</comment>
<evidence type="ECO:0000256" key="5">
    <source>
        <dbReference type="ARBA" id="ARBA00022617"/>
    </source>
</evidence>
<keyword evidence="7" id="KW-0479">Metal-binding</keyword>
<keyword evidence="4" id="KW-1003">Cell membrane</keyword>
<gene>
    <name evidence="15" type="ORF">SAMN03080610_01347</name>
</gene>
<dbReference type="GO" id="GO:0046872">
    <property type="term" value="F:metal ion binding"/>
    <property type="evidence" value="ECO:0007669"/>
    <property type="project" value="UniProtKB-KW"/>
</dbReference>
<evidence type="ECO:0000256" key="2">
    <source>
        <dbReference type="ARBA" id="ARBA00004651"/>
    </source>
</evidence>
<dbReference type="GO" id="GO:0009055">
    <property type="term" value="F:electron transfer activity"/>
    <property type="evidence" value="ECO:0007669"/>
    <property type="project" value="InterPro"/>
</dbReference>
<evidence type="ECO:0000256" key="8">
    <source>
        <dbReference type="ARBA" id="ARBA00022982"/>
    </source>
</evidence>
<keyword evidence="10" id="KW-0408">Iron</keyword>
<evidence type="ECO:0000313" key="15">
    <source>
        <dbReference type="EMBL" id="SCZ31256.1"/>
    </source>
</evidence>
<name>A0A1G5N1I6_AFIMA</name>
<dbReference type="Proteomes" id="UP000199347">
    <property type="component" value="Unassembled WGS sequence"/>
</dbReference>
<keyword evidence="16" id="KW-1185">Reference proteome</keyword>
<evidence type="ECO:0000256" key="11">
    <source>
        <dbReference type="ARBA" id="ARBA00023136"/>
    </source>
</evidence>
<feature type="transmembrane region" description="Helical" evidence="13">
    <location>
        <begin position="21"/>
        <end position="43"/>
    </location>
</feature>
<keyword evidence="9 13" id="KW-1133">Transmembrane helix</keyword>
<dbReference type="STRING" id="1120955.SAMN03080610_01347"/>
<dbReference type="SUPFAM" id="SSF81342">
    <property type="entry name" value="Transmembrane di-heme cytochromes"/>
    <property type="match status" value="1"/>
</dbReference>
<proteinExistence type="inferred from homology"/>
<accession>A0A1G5N1I6</accession>
<feature type="transmembrane region" description="Helical" evidence="13">
    <location>
        <begin position="162"/>
        <end position="179"/>
    </location>
</feature>
<dbReference type="RefSeq" id="WP_170130485.1">
    <property type="nucleotide sequence ID" value="NZ_NPBC01000008.1"/>
</dbReference>
<dbReference type="Pfam" id="PF01292">
    <property type="entry name" value="Ni_hydr_CYTB"/>
    <property type="match status" value="1"/>
</dbReference>
<dbReference type="GO" id="GO:0020037">
    <property type="term" value="F:heme binding"/>
    <property type="evidence" value="ECO:0007669"/>
    <property type="project" value="TreeGrafter"/>
</dbReference>
<evidence type="ECO:0000256" key="6">
    <source>
        <dbReference type="ARBA" id="ARBA00022692"/>
    </source>
</evidence>
<dbReference type="PANTHER" id="PTHR30529">
    <property type="entry name" value="CYTOCHROME B561"/>
    <property type="match status" value="1"/>
</dbReference>
<organism evidence="15 16">
    <name type="scientific">Afifella marina DSM 2698</name>
    <dbReference type="NCBI Taxonomy" id="1120955"/>
    <lineage>
        <taxon>Bacteria</taxon>
        <taxon>Pseudomonadati</taxon>
        <taxon>Pseudomonadota</taxon>
        <taxon>Alphaproteobacteria</taxon>
        <taxon>Hyphomicrobiales</taxon>
        <taxon>Afifellaceae</taxon>
        <taxon>Afifella</taxon>
    </lineage>
</organism>
<protein>
    <submittedName>
        <fullName evidence="15">Cytochrome b561</fullName>
    </submittedName>
</protein>
<dbReference type="GO" id="GO:0005886">
    <property type="term" value="C:plasma membrane"/>
    <property type="evidence" value="ECO:0007669"/>
    <property type="project" value="UniProtKB-SubCell"/>
</dbReference>
<keyword evidence="3" id="KW-0813">Transport</keyword>
<evidence type="ECO:0000256" key="9">
    <source>
        <dbReference type="ARBA" id="ARBA00022989"/>
    </source>
</evidence>
<evidence type="ECO:0000256" key="10">
    <source>
        <dbReference type="ARBA" id="ARBA00023004"/>
    </source>
</evidence>
<evidence type="ECO:0000256" key="13">
    <source>
        <dbReference type="SAM" id="Phobius"/>
    </source>
</evidence>
<keyword evidence="11 13" id="KW-0472">Membrane</keyword>
<feature type="transmembrane region" description="Helical" evidence="13">
    <location>
        <begin position="102"/>
        <end position="126"/>
    </location>
</feature>
<reference evidence="15 16" key="1">
    <citation type="submission" date="2016-10" db="EMBL/GenBank/DDBJ databases">
        <authorList>
            <person name="de Groot N.N."/>
        </authorList>
    </citation>
    <scope>NUCLEOTIDE SEQUENCE [LARGE SCALE GENOMIC DNA]</scope>
    <source>
        <strain evidence="15 16">DSM 2698</strain>
    </source>
</reference>
<feature type="domain" description="Cytochrome b561 bacterial/Ni-hydrogenase" evidence="14">
    <location>
        <begin position="23"/>
        <end position="188"/>
    </location>
</feature>
<dbReference type="PANTHER" id="PTHR30529:SF1">
    <property type="entry name" value="CYTOCHROME B561 HOMOLOG 2"/>
    <property type="match status" value="1"/>
</dbReference>
<evidence type="ECO:0000256" key="1">
    <source>
        <dbReference type="ARBA" id="ARBA00001970"/>
    </source>
</evidence>
<sequence>MTAASPFLRGSTRIQVEDTRGGYGALSLTIHWLAAAGIIALWLLGNQMEDLPRGPERTAALDLHVSVGVALFVVLAGRILWRLFSTLPDSPDEAPALRIFARAVQVGLLLCLTILIVSGPMTIWTAGHPLPVFGLFTIPSPLAENHALHEAFETAHVVTSKVILVLFLVHVLGALKLWVTRPSLLRMVAPGR</sequence>
<evidence type="ECO:0000259" key="14">
    <source>
        <dbReference type="Pfam" id="PF01292"/>
    </source>
</evidence>